<name>A0A9E6SUW5_9ACTN</name>
<accession>A0A9E6SUW5</accession>
<dbReference type="EMBL" id="CP072829">
    <property type="protein sequence ID" value="QTU84925.1"/>
    <property type="molecule type" value="Genomic_DNA"/>
</dbReference>
<dbReference type="KEGG" id="ebz:J7S26_03170"/>
<sequence length="157" mass="17229">MELKRQGLADVDICQALGMSQSAFYRWIQIGSDTTGAYEDDKNIKLKRALVEGLKKAEADYKATLLETIKAAALEKTCNWTAAAWLLERKYPNEFGKSERRFDEGKTAAPTIVLGVPVAVIEREPVVEAEVEVVRVDDSAAELARDKAASLPEGEVG</sequence>
<proteinExistence type="predicted"/>
<organism evidence="1 2">
    <name type="scientific">Xiamenia xianingshaonis</name>
    <dbReference type="NCBI Taxonomy" id="2682776"/>
    <lineage>
        <taxon>Bacteria</taxon>
        <taxon>Bacillati</taxon>
        <taxon>Actinomycetota</taxon>
        <taxon>Coriobacteriia</taxon>
        <taxon>Eggerthellales</taxon>
        <taxon>Eggerthellaceae</taxon>
        <taxon>Xiamenia</taxon>
    </lineage>
</organism>
<gene>
    <name evidence="1" type="ORF">J7S26_03170</name>
</gene>
<reference evidence="1" key="1">
    <citation type="submission" date="2021-04" db="EMBL/GenBank/DDBJ databases">
        <title>Novel species in family Eggerthellaceae.</title>
        <authorList>
            <person name="Zhang G."/>
        </authorList>
    </citation>
    <scope>NUCLEOTIDE SEQUENCE</scope>
    <source>
        <strain evidence="1">Zg-886</strain>
    </source>
</reference>
<evidence type="ECO:0000313" key="1">
    <source>
        <dbReference type="EMBL" id="QTU84925.1"/>
    </source>
</evidence>
<dbReference type="RefSeq" id="WP_261428721.1">
    <property type="nucleotide sequence ID" value="NZ_CP072829.1"/>
</dbReference>
<dbReference type="Proteomes" id="UP000671910">
    <property type="component" value="Chromosome"/>
</dbReference>
<dbReference type="AlphaFoldDB" id="A0A9E6SUW5"/>
<protein>
    <submittedName>
        <fullName evidence="1">Uncharacterized protein</fullName>
    </submittedName>
</protein>
<evidence type="ECO:0000313" key="2">
    <source>
        <dbReference type="Proteomes" id="UP000671910"/>
    </source>
</evidence>